<evidence type="ECO:0000313" key="4">
    <source>
        <dbReference type="EMBL" id="CAK9091067.1"/>
    </source>
</evidence>
<feature type="chain" id="PRO_5045903754" evidence="2">
    <location>
        <begin position="26"/>
        <end position="255"/>
    </location>
</feature>
<proteinExistence type="inferred from homology"/>
<comment type="caution">
    <text evidence="4">The sequence shown here is derived from an EMBL/GenBank/DDBJ whole genome shotgun (WGS) entry which is preliminary data.</text>
</comment>
<dbReference type="InterPro" id="IPR004263">
    <property type="entry name" value="Exostosin"/>
</dbReference>
<evidence type="ECO:0000256" key="2">
    <source>
        <dbReference type="SAM" id="SignalP"/>
    </source>
</evidence>
<protein>
    <submittedName>
        <fullName evidence="4">Probable glycosyltransferase At3g42180</fullName>
    </submittedName>
</protein>
<name>A0ABP0QS23_9DINO</name>
<dbReference type="Pfam" id="PF03016">
    <property type="entry name" value="Exostosin_GT47"/>
    <property type="match status" value="1"/>
</dbReference>
<dbReference type="Proteomes" id="UP001642464">
    <property type="component" value="Unassembled WGS sequence"/>
</dbReference>
<dbReference type="InterPro" id="IPR040911">
    <property type="entry name" value="Exostosin_GT47"/>
</dbReference>
<feature type="signal peptide" evidence="2">
    <location>
        <begin position="1"/>
        <end position="25"/>
    </location>
</feature>
<evidence type="ECO:0000256" key="1">
    <source>
        <dbReference type="ARBA" id="ARBA00010271"/>
    </source>
</evidence>
<dbReference type="PANTHER" id="PTHR11062">
    <property type="entry name" value="EXOSTOSIN HEPARAN SULFATE GLYCOSYLTRANSFERASE -RELATED"/>
    <property type="match status" value="1"/>
</dbReference>
<dbReference type="EMBL" id="CAXAMM010040095">
    <property type="protein sequence ID" value="CAK9091067.1"/>
    <property type="molecule type" value="Genomic_DNA"/>
</dbReference>
<reference evidence="4 5" key="1">
    <citation type="submission" date="2024-02" db="EMBL/GenBank/DDBJ databases">
        <authorList>
            <person name="Chen Y."/>
            <person name="Shah S."/>
            <person name="Dougan E. K."/>
            <person name="Thang M."/>
            <person name="Chan C."/>
        </authorList>
    </citation>
    <scope>NUCLEOTIDE SEQUENCE [LARGE SCALE GENOMIC DNA]</scope>
</reference>
<feature type="domain" description="Exostosin GT47" evidence="3">
    <location>
        <begin position="22"/>
        <end position="154"/>
    </location>
</feature>
<comment type="similarity">
    <text evidence="1">Belongs to the glycosyltransferase 47 family.</text>
</comment>
<keyword evidence="5" id="KW-1185">Reference proteome</keyword>
<organism evidence="4 5">
    <name type="scientific">Durusdinium trenchii</name>
    <dbReference type="NCBI Taxonomy" id="1381693"/>
    <lineage>
        <taxon>Eukaryota</taxon>
        <taxon>Sar</taxon>
        <taxon>Alveolata</taxon>
        <taxon>Dinophyceae</taxon>
        <taxon>Suessiales</taxon>
        <taxon>Symbiodiniaceae</taxon>
        <taxon>Durusdinium</taxon>
    </lineage>
</organism>
<evidence type="ECO:0000313" key="5">
    <source>
        <dbReference type="Proteomes" id="UP001642464"/>
    </source>
</evidence>
<dbReference type="PANTHER" id="PTHR11062:SF281">
    <property type="entry name" value="EXOSTOSIN-LIKE 2"/>
    <property type="match status" value="1"/>
</dbReference>
<keyword evidence="2" id="KW-0732">Signal</keyword>
<accession>A0ABP0QS23</accession>
<sequence length="255" mass="29297">MCRFGRRAVLRVVFALPEAVASAEARRLQGFNRQPADRTLLLTWRGEHAESSARSDVRQGYLEVNETVRPRILKTFQSKEDADVGRSSMRYSFLMGNAHFCLVPRGRGWWTVRLFESFYAGCIPVLLSDDVELPFQEFLSWETFSVKWPMDRVDLGLYEHLQHLQQDEVKLERLHRMVREVACWFDYLQPMEASLGRLLLGCLDEFGRSSWGQPGSWYDNEKDEIGRVEHGGAIEIAAATASKGCLFSVLHFSIC</sequence>
<evidence type="ECO:0000259" key="3">
    <source>
        <dbReference type="Pfam" id="PF03016"/>
    </source>
</evidence>
<gene>
    <name evidence="4" type="ORF">SCF082_LOCUS42911</name>
</gene>